<dbReference type="Proteomes" id="UP001596417">
    <property type="component" value="Unassembled WGS sequence"/>
</dbReference>
<feature type="region of interest" description="Disordered" evidence="1">
    <location>
        <begin position="1"/>
        <end position="23"/>
    </location>
</feature>
<dbReference type="GeneID" id="76199333"/>
<evidence type="ECO:0000256" key="1">
    <source>
        <dbReference type="SAM" id="MobiDB-lite"/>
    </source>
</evidence>
<evidence type="ECO:0000313" key="3">
    <source>
        <dbReference type="Proteomes" id="UP001596417"/>
    </source>
</evidence>
<dbReference type="EMBL" id="JBHTAX010000001">
    <property type="protein sequence ID" value="MFC7189775.1"/>
    <property type="molecule type" value="Genomic_DNA"/>
</dbReference>
<gene>
    <name evidence="2" type="ORF">ACFQL7_07825</name>
</gene>
<reference evidence="2 3" key="1">
    <citation type="journal article" date="2019" name="Int. J. Syst. Evol. Microbiol.">
        <title>The Global Catalogue of Microorganisms (GCM) 10K type strain sequencing project: providing services to taxonomists for standard genome sequencing and annotation.</title>
        <authorList>
            <consortium name="The Broad Institute Genomics Platform"/>
            <consortium name="The Broad Institute Genome Sequencing Center for Infectious Disease"/>
            <person name="Wu L."/>
            <person name="Ma J."/>
        </authorList>
    </citation>
    <scope>NUCLEOTIDE SEQUENCE [LARGE SCALE GENOMIC DNA]</scope>
    <source>
        <strain evidence="2 3">RDMS1</strain>
    </source>
</reference>
<keyword evidence="3" id="KW-1185">Reference proteome</keyword>
<evidence type="ECO:0000313" key="2">
    <source>
        <dbReference type="EMBL" id="MFC7189775.1"/>
    </source>
</evidence>
<name>A0ABD5YQJ7_9EURY</name>
<dbReference type="RefSeq" id="WP_264554774.1">
    <property type="nucleotide sequence ID" value="NZ_CP109979.1"/>
</dbReference>
<protein>
    <submittedName>
        <fullName evidence="2">Uncharacterized protein</fullName>
    </submittedName>
</protein>
<sequence length="130" mass="14272">MTRSATPNKPKKRILRSNFENEEHEQTVTESLCVSLEQTPALYDETIIAPAHFSDSAMRDGMYTTPSGVTEPVGALSMEKGELVEFIIVDMPPFPANHTDISAINLDRASLEAFELDTVNCTIIEGALSN</sequence>
<proteinExistence type="predicted"/>
<accession>A0ABD5YQJ7</accession>
<comment type="caution">
    <text evidence="2">The sequence shown here is derived from an EMBL/GenBank/DDBJ whole genome shotgun (WGS) entry which is preliminary data.</text>
</comment>
<organism evidence="2 3">
    <name type="scientific">Halocatena marina</name>
    <dbReference type="NCBI Taxonomy" id="2934937"/>
    <lineage>
        <taxon>Archaea</taxon>
        <taxon>Methanobacteriati</taxon>
        <taxon>Methanobacteriota</taxon>
        <taxon>Stenosarchaea group</taxon>
        <taxon>Halobacteria</taxon>
        <taxon>Halobacteriales</taxon>
        <taxon>Natronomonadaceae</taxon>
        <taxon>Halocatena</taxon>
    </lineage>
</organism>
<dbReference type="AlphaFoldDB" id="A0ABD5YQJ7"/>